<proteinExistence type="predicted"/>
<name>A0A8P4GS94_DICLA</name>
<reference evidence="2" key="1">
    <citation type="submission" date="2025-08" db="UniProtKB">
        <authorList>
            <consortium name="Ensembl"/>
        </authorList>
    </citation>
    <scope>IDENTIFICATION</scope>
</reference>
<feature type="compositionally biased region" description="Polar residues" evidence="1">
    <location>
        <begin position="24"/>
        <end position="37"/>
    </location>
</feature>
<evidence type="ECO:0000313" key="3">
    <source>
        <dbReference type="Proteomes" id="UP000694389"/>
    </source>
</evidence>
<reference evidence="2" key="2">
    <citation type="submission" date="2025-09" db="UniProtKB">
        <authorList>
            <consortium name="Ensembl"/>
        </authorList>
    </citation>
    <scope>IDENTIFICATION</scope>
</reference>
<dbReference type="Proteomes" id="UP000694389">
    <property type="component" value="Unassembled WGS sequence"/>
</dbReference>
<dbReference type="AlphaFoldDB" id="A0A8P4GS94"/>
<organism evidence="2 3">
    <name type="scientific">Dicentrarchus labrax</name>
    <name type="common">European seabass</name>
    <name type="synonym">Morone labrax</name>
    <dbReference type="NCBI Taxonomy" id="13489"/>
    <lineage>
        <taxon>Eukaryota</taxon>
        <taxon>Metazoa</taxon>
        <taxon>Chordata</taxon>
        <taxon>Craniata</taxon>
        <taxon>Vertebrata</taxon>
        <taxon>Euteleostomi</taxon>
        <taxon>Actinopterygii</taxon>
        <taxon>Neopterygii</taxon>
        <taxon>Teleostei</taxon>
        <taxon>Neoteleostei</taxon>
        <taxon>Acanthomorphata</taxon>
        <taxon>Eupercaria</taxon>
        <taxon>Moronidae</taxon>
        <taxon>Dicentrarchus</taxon>
    </lineage>
</organism>
<dbReference type="Ensembl" id="ENSDLAT00005068438.1">
    <property type="protein sequence ID" value="ENSDLAP00005081415.1"/>
    <property type="gene ID" value="ENSDLAG00005030647.1"/>
</dbReference>
<evidence type="ECO:0000256" key="1">
    <source>
        <dbReference type="SAM" id="MobiDB-lite"/>
    </source>
</evidence>
<accession>A0A8P4GS94</accession>
<dbReference type="InterPro" id="IPR016187">
    <property type="entry name" value="CTDL_fold"/>
</dbReference>
<protein>
    <submittedName>
        <fullName evidence="2">Uncharacterized protein</fullName>
    </submittedName>
</protein>
<dbReference type="SUPFAM" id="SSF56436">
    <property type="entry name" value="C-type lectin-like"/>
    <property type="match status" value="1"/>
</dbReference>
<feature type="region of interest" description="Disordered" evidence="1">
    <location>
        <begin position="1"/>
        <end position="37"/>
    </location>
</feature>
<sequence>QHRVHNTESNTDPTQSPPHRVHNTESTTQSPPHRSTFTHRQTLSLSVCLSVCLSGSVRDGCCPVGWAQYESDCYYFSTTNFVTRHTNSQLFWIGLSNWRSRQWEWVNGNQYRMDRRYEL</sequence>
<evidence type="ECO:0000313" key="2">
    <source>
        <dbReference type="Ensembl" id="ENSDLAP00005081415.1"/>
    </source>
</evidence>
<keyword evidence="3" id="KW-1185">Reference proteome</keyword>